<accession>A0ABQ8SEE9</accession>
<keyword evidence="2" id="KW-0963">Cytoplasm</keyword>
<dbReference type="CDD" id="cd18038">
    <property type="entry name" value="DEXXQc_Helz-like"/>
    <property type="match status" value="1"/>
</dbReference>
<evidence type="ECO:0000256" key="1">
    <source>
        <dbReference type="ARBA" id="ARBA00004496"/>
    </source>
</evidence>
<dbReference type="CDD" id="cd18808">
    <property type="entry name" value="SF1_C_Upf1"/>
    <property type="match status" value="1"/>
</dbReference>
<evidence type="ECO:0000313" key="7">
    <source>
        <dbReference type="Proteomes" id="UP001148838"/>
    </source>
</evidence>
<dbReference type="InterPro" id="IPR041679">
    <property type="entry name" value="DNA2/NAM7-like_C"/>
</dbReference>
<evidence type="ECO:0000259" key="4">
    <source>
        <dbReference type="Pfam" id="PF13086"/>
    </source>
</evidence>
<name>A0ABQ8SEE9_PERAM</name>
<dbReference type="SUPFAM" id="SSF52540">
    <property type="entry name" value="P-loop containing nucleoside triphosphate hydrolases"/>
    <property type="match status" value="1"/>
</dbReference>
<feature type="domain" description="DNA2/NAM7 helicase helicase" evidence="4">
    <location>
        <begin position="127"/>
        <end position="203"/>
    </location>
</feature>
<evidence type="ECO:0008006" key="8">
    <source>
        <dbReference type="Google" id="ProtNLM"/>
    </source>
</evidence>
<dbReference type="InterPro" id="IPR041677">
    <property type="entry name" value="DNA2/NAM7_AAA_11"/>
</dbReference>
<comment type="caution">
    <text evidence="6">The sequence shown here is derived from an EMBL/GenBank/DDBJ whole genome shotgun (WGS) entry which is preliminary data.</text>
</comment>
<comment type="subcellular location">
    <subcellularLocation>
        <location evidence="1">Cytoplasm</location>
    </subcellularLocation>
</comment>
<evidence type="ECO:0000313" key="6">
    <source>
        <dbReference type="EMBL" id="KAJ4432477.1"/>
    </source>
</evidence>
<proteinExistence type="predicted"/>
<dbReference type="InterPro" id="IPR026122">
    <property type="entry name" value="MOV-10/SDE3_DEXXQ/H-box"/>
</dbReference>
<dbReference type="Pfam" id="PF13087">
    <property type="entry name" value="AAA_12"/>
    <property type="match status" value="1"/>
</dbReference>
<dbReference type="Proteomes" id="UP001148838">
    <property type="component" value="Unassembled WGS sequence"/>
</dbReference>
<feature type="domain" description="DNA2/NAM7 helicase helicase" evidence="4">
    <location>
        <begin position="9"/>
        <end position="109"/>
    </location>
</feature>
<dbReference type="InterPro" id="IPR027417">
    <property type="entry name" value="P-loop_NTPase"/>
</dbReference>
<organism evidence="6 7">
    <name type="scientific">Periplaneta americana</name>
    <name type="common">American cockroach</name>
    <name type="synonym">Blatta americana</name>
    <dbReference type="NCBI Taxonomy" id="6978"/>
    <lineage>
        <taxon>Eukaryota</taxon>
        <taxon>Metazoa</taxon>
        <taxon>Ecdysozoa</taxon>
        <taxon>Arthropoda</taxon>
        <taxon>Hexapoda</taxon>
        <taxon>Insecta</taxon>
        <taxon>Pterygota</taxon>
        <taxon>Neoptera</taxon>
        <taxon>Polyneoptera</taxon>
        <taxon>Dictyoptera</taxon>
        <taxon>Blattodea</taxon>
        <taxon>Blattoidea</taxon>
        <taxon>Blattidae</taxon>
        <taxon>Blattinae</taxon>
        <taxon>Periplaneta</taxon>
    </lineage>
</organism>
<dbReference type="EMBL" id="JAJSOF020000029">
    <property type="protein sequence ID" value="KAJ4432477.1"/>
    <property type="molecule type" value="Genomic_DNA"/>
</dbReference>
<reference evidence="6 7" key="1">
    <citation type="journal article" date="2022" name="Allergy">
        <title>Genome assembly and annotation of Periplaneta americana reveal a comprehensive cockroach allergen profile.</title>
        <authorList>
            <person name="Wang L."/>
            <person name="Xiong Q."/>
            <person name="Saelim N."/>
            <person name="Wang L."/>
            <person name="Nong W."/>
            <person name="Wan A.T."/>
            <person name="Shi M."/>
            <person name="Liu X."/>
            <person name="Cao Q."/>
            <person name="Hui J.H.L."/>
            <person name="Sookrung N."/>
            <person name="Leung T.F."/>
            <person name="Tungtrongchitr A."/>
            <person name="Tsui S.K.W."/>
        </authorList>
    </citation>
    <scope>NUCLEOTIDE SEQUENCE [LARGE SCALE GENOMIC DNA]</scope>
    <source>
        <strain evidence="6">PWHHKU_190912</strain>
    </source>
</reference>
<protein>
    <recommendedName>
        <fullName evidence="8">RNA helicase</fullName>
    </recommendedName>
</protein>
<dbReference type="Gene3D" id="3.40.50.300">
    <property type="entry name" value="P-loop containing nucleotide triphosphate hydrolases"/>
    <property type="match status" value="2"/>
</dbReference>
<sequence length="425" mass="47348">MVQQKIRENPQQQQAVRNIVSGTSYPAPYLIFGPPGTGKTVTVVEAITQLYHLHKSSAHLLVCAPSNSAANEVTKRLLISGQGHIPDSDVLRLFASSYNPKSIPSQLKKCCNYNGEFYYPSVDEIMQYAVVIVTLSSAGRLVTGGIPAGHFSHLFIDESSQAMEPETLVPVGGLFTSEKEKGKLFGQLVLAGDPKQLGPVLRSPVASKLGLAHVEFFFPQLWTGYFNVAEIGRVMKYVERLLQDRLKGRKLNQQDIGVITPYRKQVEKLKKKFGEKKWNDITVGTVEEFQGQERLVIIISTVRSRKELLQEDYRFGLGFLKNPKRFNVAMTRAKALLIIVGDPDVLQCDLHWRELILYCRQNGGYVGHPLKLMPLPQQMEQLNFKLSSLTIEAQVMKPVFTLMAKSVSKIGGIGVISTPIGCIHL</sequence>
<evidence type="ECO:0000259" key="5">
    <source>
        <dbReference type="Pfam" id="PF13087"/>
    </source>
</evidence>
<evidence type="ECO:0000256" key="2">
    <source>
        <dbReference type="ARBA" id="ARBA00022490"/>
    </source>
</evidence>
<feature type="domain" description="DNA2/NAM7 helicase-like C-terminal" evidence="5">
    <location>
        <begin position="224"/>
        <end position="343"/>
    </location>
</feature>
<dbReference type="PANTHER" id="PTHR45418:SF1">
    <property type="entry name" value="CANCER_TESTIS ANTIGEN 55"/>
    <property type="match status" value="1"/>
</dbReference>
<keyword evidence="7" id="KW-1185">Reference proteome</keyword>
<dbReference type="Pfam" id="PF13086">
    <property type="entry name" value="AAA_11"/>
    <property type="match status" value="2"/>
</dbReference>
<gene>
    <name evidence="6" type="ORF">ANN_21096</name>
</gene>
<dbReference type="PANTHER" id="PTHR45418">
    <property type="entry name" value="CANCER/TESTIS ANTIGEN 55"/>
    <property type="match status" value="1"/>
</dbReference>
<evidence type="ECO:0000256" key="3">
    <source>
        <dbReference type="ARBA" id="ARBA00023158"/>
    </source>
</evidence>
<keyword evidence="3" id="KW-0943">RNA-mediated gene silencing</keyword>
<dbReference type="InterPro" id="IPR047187">
    <property type="entry name" value="SF1_C_Upf1"/>
</dbReference>